<sequence>MMVFLWDSSHRYLSKDRLEMCASLAFLVVLVMQGSGIRSTLCIQETQNIHVYTDLSIPNPLDLAGDRRPIV</sequence>
<reference evidence="1" key="1">
    <citation type="journal article" date="2020" name="Stud. Mycol.">
        <title>101 Dothideomycetes genomes: a test case for predicting lifestyles and emergence of pathogens.</title>
        <authorList>
            <person name="Haridas S."/>
            <person name="Albert R."/>
            <person name="Binder M."/>
            <person name="Bloem J."/>
            <person name="Labutti K."/>
            <person name="Salamov A."/>
            <person name="Andreopoulos B."/>
            <person name="Baker S."/>
            <person name="Barry K."/>
            <person name="Bills G."/>
            <person name="Bluhm B."/>
            <person name="Cannon C."/>
            <person name="Castanera R."/>
            <person name="Culley D."/>
            <person name="Daum C."/>
            <person name="Ezra D."/>
            <person name="Gonzalez J."/>
            <person name="Henrissat B."/>
            <person name="Kuo A."/>
            <person name="Liang C."/>
            <person name="Lipzen A."/>
            <person name="Lutzoni F."/>
            <person name="Magnuson J."/>
            <person name="Mondo S."/>
            <person name="Nolan M."/>
            <person name="Ohm R."/>
            <person name="Pangilinan J."/>
            <person name="Park H.-J."/>
            <person name="Ramirez L."/>
            <person name="Alfaro M."/>
            <person name="Sun H."/>
            <person name="Tritt A."/>
            <person name="Yoshinaga Y."/>
            <person name="Zwiers L.-H."/>
            <person name="Turgeon B."/>
            <person name="Goodwin S."/>
            <person name="Spatafora J."/>
            <person name="Crous P."/>
            <person name="Grigoriev I."/>
        </authorList>
    </citation>
    <scope>NUCLEOTIDE SEQUENCE</scope>
    <source>
        <strain evidence="1">CBS 101060</strain>
    </source>
</reference>
<accession>A0A9P4VST2</accession>
<dbReference type="EMBL" id="MU006093">
    <property type="protein sequence ID" value="KAF2840192.1"/>
    <property type="molecule type" value="Genomic_DNA"/>
</dbReference>
<evidence type="ECO:0000313" key="1">
    <source>
        <dbReference type="EMBL" id="KAF2840192.1"/>
    </source>
</evidence>
<comment type="caution">
    <text evidence="1">The sequence shown here is derived from an EMBL/GenBank/DDBJ whole genome shotgun (WGS) entry which is preliminary data.</text>
</comment>
<gene>
    <name evidence="1" type="ORF">M501DRAFT_1002495</name>
</gene>
<name>A0A9P4VST2_9PEZI</name>
<keyword evidence="2" id="KW-1185">Reference proteome</keyword>
<dbReference type="AlphaFoldDB" id="A0A9P4VST2"/>
<proteinExistence type="predicted"/>
<evidence type="ECO:0000313" key="2">
    <source>
        <dbReference type="Proteomes" id="UP000799429"/>
    </source>
</evidence>
<organism evidence="1 2">
    <name type="scientific">Patellaria atrata CBS 101060</name>
    <dbReference type="NCBI Taxonomy" id="1346257"/>
    <lineage>
        <taxon>Eukaryota</taxon>
        <taxon>Fungi</taxon>
        <taxon>Dikarya</taxon>
        <taxon>Ascomycota</taxon>
        <taxon>Pezizomycotina</taxon>
        <taxon>Dothideomycetes</taxon>
        <taxon>Dothideomycetes incertae sedis</taxon>
        <taxon>Patellariales</taxon>
        <taxon>Patellariaceae</taxon>
        <taxon>Patellaria</taxon>
    </lineage>
</organism>
<dbReference type="Proteomes" id="UP000799429">
    <property type="component" value="Unassembled WGS sequence"/>
</dbReference>
<protein>
    <submittedName>
        <fullName evidence="1">Uncharacterized protein</fullName>
    </submittedName>
</protein>